<dbReference type="AlphaFoldDB" id="A0A414A5G0"/>
<evidence type="ECO:0000313" key="2">
    <source>
        <dbReference type="EMBL" id="RHC40884.1"/>
    </source>
</evidence>
<organism evidence="2 5">
    <name type="scientific">Agathobacter rectalis</name>
    <dbReference type="NCBI Taxonomy" id="39491"/>
    <lineage>
        <taxon>Bacteria</taxon>
        <taxon>Bacillati</taxon>
        <taxon>Bacillota</taxon>
        <taxon>Clostridia</taxon>
        <taxon>Lachnospirales</taxon>
        <taxon>Lachnospiraceae</taxon>
        <taxon>Agathobacter</taxon>
    </lineage>
</organism>
<dbReference type="Proteomes" id="UP000285290">
    <property type="component" value="Unassembled WGS sequence"/>
</dbReference>
<evidence type="ECO:0000313" key="4">
    <source>
        <dbReference type="Proteomes" id="UP000285290"/>
    </source>
</evidence>
<accession>A0A414A5G0</accession>
<dbReference type="Proteomes" id="UP000286104">
    <property type="component" value="Unassembled WGS sequence"/>
</dbReference>
<comment type="caution">
    <text evidence="2">The sequence shown here is derived from an EMBL/GenBank/DDBJ whole genome shotgun (WGS) entry which is preliminary data.</text>
</comment>
<gene>
    <name evidence="3" type="ORF">DW753_09185</name>
    <name evidence="2" type="ORF">DW848_04275</name>
</gene>
<evidence type="ECO:0000256" key="1">
    <source>
        <dbReference type="SAM" id="MobiDB-lite"/>
    </source>
</evidence>
<name>A0A414A5G0_9FIRM</name>
<evidence type="ECO:0000313" key="5">
    <source>
        <dbReference type="Proteomes" id="UP000286104"/>
    </source>
</evidence>
<dbReference type="EMBL" id="QSHU01000003">
    <property type="protein sequence ID" value="RHC40884.1"/>
    <property type="molecule type" value="Genomic_DNA"/>
</dbReference>
<dbReference type="EMBL" id="QSKC01000010">
    <property type="protein sequence ID" value="RHE31801.1"/>
    <property type="molecule type" value="Genomic_DNA"/>
</dbReference>
<reference evidence="4 5" key="1">
    <citation type="submission" date="2018-08" db="EMBL/GenBank/DDBJ databases">
        <title>A genome reference for cultivated species of the human gut microbiota.</title>
        <authorList>
            <person name="Zou Y."/>
            <person name="Xue W."/>
            <person name="Luo G."/>
        </authorList>
    </citation>
    <scope>NUCLEOTIDE SEQUENCE [LARGE SCALE GENOMIC DNA]</scope>
    <source>
        <strain evidence="3 4">AM29-10</strain>
        <strain evidence="2 5">AM36-3AA</strain>
    </source>
</reference>
<proteinExistence type="predicted"/>
<evidence type="ECO:0000313" key="3">
    <source>
        <dbReference type="EMBL" id="RHE31801.1"/>
    </source>
</evidence>
<feature type="region of interest" description="Disordered" evidence="1">
    <location>
        <begin position="31"/>
        <end position="60"/>
    </location>
</feature>
<sequence length="60" mass="6923">MFEYITYIYVQQYNNNTLKSTVSILKAAEREALEDEHQSPKSGESSPVDDIPNTSLEWLQ</sequence>
<protein>
    <submittedName>
        <fullName evidence="2">Uncharacterized protein</fullName>
    </submittedName>
</protein>